<dbReference type="HAMAP" id="MF_01849">
    <property type="entry name" value="RNA_methyltr_RlmN"/>
    <property type="match status" value="1"/>
</dbReference>
<keyword evidence="7 13" id="KW-0949">S-adenosyl-L-methionine</keyword>
<dbReference type="InterPro" id="IPR048641">
    <property type="entry name" value="RlmN_N"/>
</dbReference>
<dbReference type="RefSeq" id="WP_115792179.1">
    <property type="nucleotide sequence ID" value="NZ_QSLN01000003.1"/>
</dbReference>
<dbReference type="GO" id="GO:0070475">
    <property type="term" value="P:rRNA base methylation"/>
    <property type="evidence" value="ECO:0007669"/>
    <property type="project" value="UniProtKB-UniRule"/>
</dbReference>
<evidence type="ECO:0000256" key="3">
    <source>
        <dbReference type="ARBA" id="ARBA00022490"/>
    </source>
</evidence>
<dbReference type="SUPFAM" id="SSF102114">
    <property type="entry name" value="Radical SAM enzymes"/>
    <property type="match status" value="1"/>
</dbReference>
<protein>
    <recommendedName>
        <fullName evidence="13">Probable dual-specificity RNA methyltransferase RlmN</fullName>
        <ecNumber evidence="13">2.1.1.192</ecNumber>
    </recommendedName>
    <alternativeName>
        <fullName evidence="13">23S rRNA (adenine(2503)-C(2))-methyltransferase</fullName>
    </alternativeName>
    <alternativeName>
        <fullName evidence="13">23S rRNA m2A2503 methyltransferase</fullName>
    </alternativeName>
    <alternativeName>
        <fullName evidence="13">Ribosomal RNA large subunit methyltransferase N</fullName>
    </alternativeName>
    <alternativeName>
        <fullName evidence="13">tRNA (adenine(37)-C(2))-methyltransferase</fullName>
    </alternativeName>
    <alternativeName>
        <fullName evidence="13">tRNA m2A37 methyltransferase</fullName>
    </alternativeName>
</protein>
<feature type="binding site" evidence="13">
    <location>
        <position position="192"/>
    </location>
    <ligand>
        <name>S-adenosyl-L-methionine</name>
        <dbReference type="ChEBI" id="CHEBI:59789"/>
    </ligand>
</feature>
<proteinExistence type="inferred from homology"/>
<dbReference type="InterPro" id="IPR006638">
    <property type="entry name" value="Elp3/MiaA/NifB-like_rSAM"/>
</dbReference>
<dbReference type="GO" id="GO:0051539">
    <property type="term" value="F:4 iron, 4 sulfur cluster binding"/>
    <property type="evidence" value="ECO:0007669"/>
    <property type="project" value="UniProtKB-UniRule"/>
</dbReference>
<dbReference type="SFLD" id="SFLDG01062">
    <property type="entry name" value="methyltransferase_(Class_A)"/>
    <property type="match status" value="1"/>
</dbReference>
<dbReference type="SFLD" id="SFLDS00029">
    <property type="entry name" value="Radical_SAM"/>
    <property type="match status" value="1"/>
</dbReference>
<feature type="binding site" evidence="13">
    <location>
        <begin position="215"/>
        <end position="217"/>
    </location>
    <ligand>
        <name>S-adenosyl-L-methionine</name>
        <dbReference type="ChEBI" id="CHEBI:59789"/>
    </ligand>
</feature>
<dbReference type="PIRSF" id="PIRSF006004">
    <property type="entry name" value="CHP00048"/>
    <property type="match status" value="1"/>
</dbReference>
<comment type="function">
    <text evidence="13">Specifically methylates position 2 of adenine 2503 in 23S rRNA and position 2 of adenine 37 in tRNAs.</text>
</comment>
<feature type="binding site" evidence="13">
    <location>
        <position position="113"/>
    </location>
    <ligand>
        <name>[4Fe-4S] cluster</name>
        <dbReference type="ChEBI" id="CHEBI:49883"/>
        <note>4Fe-4S-S-AdoMet</note>
    </ligand>
</feature>
<evidence type="ECO:0000256" key="1">
    <source>
        <dbReference type="ARBA" id="ARBA00004496"/>
    </source>
</evidence>
<evidence type="ECO:0000256" key="7">
    <source>
        <dbReference type="ARBA" id="ARBA00022691"/>
    </source>
</evidence>
<accession>A0A3D8P6L4</accession>
<comment type="caution">
    <text evidence="15">The sequence shown here is derived from an EMBL/GenBank/DDBJ whole genome shotgun (WGS) entry which is preliminary data.</text>
</comment>
<evidence type="ECO:0000256" key="11">
    <source>
        <dbReference type="ARBA" id="ARBA00023014"/>
    </source>
</evidence>
<evidence type="ECO:0000256" key="13">
    <source>
        <dbReference type="HAMAP-Rule" id="MF_01849"/>
    </source>
</evidence>
<dbReference type="AlphaFoldDB" id="A0A3D8P6L4"/>
<dbReference type="GO" id="GO:0046872">
    <property type="term" value="F:metal ion binding"/>
    <property type="evidence" value="ECO:0007669"/>
    <property type="project" value="UniProtKB-KW"/>
</dbReference>
<organism evidence="15 16">
    <name type="scientific">Ammonifex thiophilus</name>
    <dbReference type="NCBI Taxonomy" id="444093"/>
    <lineage>
        <taxon>Bacteria</taxon>
        <taxon>Bacillati</taxon>
        <taxon>Bacillota</taxon>
        <taxon>Clostridia</taxon>
        <taxon>Thermoanaerobacterales</taxon>
        <taxon>Thermoanaerobacteraceae</taxon>
        <taxon>Ammonifex</taxon>
    </lineage>
</organism>
<dbReference type="OrthoDB" id="9793973at2"/>
<evidence type="ECO:0000256" key="4">
    <source>
        <dbReference type="ARBA" id="ARBA00022552"/>
    </source>
</evidence>
<feature type="active site" description="Proton acceptor" evidence="13">
    <location>
        <position position="93"/>
    </location>
</feature>
<name>A0A3D8P6L4_9THEO</name>
<gene>
    <name evidence="13 15" type="primary">rlmN</name>
    <name evidence="15" type="ORF">DXX99_03755</name>
</gene>
<keyword evidence="10 13" id="KW-0408">Iron</keyword>
<keyword evidence="5 13" id="KW-0489">Methyltransferase</keyword>
<dbReference type="SFLD" id="SFLDF00275">
    <property type="entry name" value="adenosine_C2_methyltransferase"/>
    <property type="match status" value="1"/>
</dbReference>
<dbReference type="PROSITE" id="PS51918">
    <property type="entry name" value="RADICAL_SAM"/>
    <property type="match status" value="1"/>
</dbReference>
<dbReference type="GO" id="GO:0019843">
    <property type="term" value="F:rRNA binding"/>
    <property type="evidence" value="ECO:0007669"/>
    <property type="project" value="UniProtKB-UniRule"/>
</dbReference>
<dbReference type="GO" id="GO:0070040">
    <property type="term" value="F:rRNA (adenine(2503)-C2-)-methyltransferase activity"/>
    <property type="evidence" value="ECO:0007669"/>
    <property type="project" value="UniProtKB-UniRule"/>
</dbReference>
<evidence type="ECO:0000256" key="12">
    <source>
        <dbReference type="ARBA" id="ARBA00023157"/>
    </source>
</evidence>
<dbReference type="InterPro" id="IPR007197">
    <property type="entry name" value="rSAM"/>
</dbReference>
<keyword evidence="12 13" id="KW-1015">Disulfide bond</keyword>
<reference evidence="15 16" key="1">
    <citation type="submission" date="2018-08" db="EMBL/GenBank/DDBJ databases">
        <title>Form III RuBisCO-mediated autotrophy in Thermodesulfobium bacteria.</title>
        <authorList>
            <person name="Toshchakov S.V."/>
            <person name="Kublanov I.V."/>
            <person name="Frolov E."/>
            <person name="Bonch-Osmolovskaya E.A."/>
            <person name="Tourova T.P."/>
            <person name="Chernych N.A."/>
            <person name="Lebedinsky A.V."/>
        </authorList>
    </citation>
    <scope>NUCLEOTIDE SEQUENCE [LARGE SCALE GENOMIC DNA]</scope>
    <source>
        <strain evidence="15 16">SR</strain>
    </source>
</reference>
<comment type="similarity">
    <text evidence="13">Belongs to the radical SAM superfamily. RlmN family.</text>
</comment>
<comment type="caution">
    <text evidence="13">Lacks conserved residue(s) required for the propagation of feature annotation.</text>
</comment>
<evidence type="ECO:0000256" key="2">
    <source>
        <dbReference type="ARBA" id="ARBA00022485"/>
    </source>
</evidence>
<dbReference type="Pfam" id="PF21016">
    <property type="entry name" value="RlmN_N"/>
    <property type="match status" value="1"/>
</dbReference>
<dbReference type="NCBIfam" id="TIGR00048">
    <property type="entry name" value="rRNA_mod_RlmN"/>
    <property type="match status" value="1"/>
</dbReference>
<evidence type="ECO:0000256" key="10">
    <source>
        <dbReference type="ARBA" id="ARBA00023004"/>
    </source>
</evidence>
<evidence type="ECO:0000256" key="5">
    <source>
        <dbReference type="ARBA" id="ARBA00022603"/>
    </source>
</evidence>
<dbReference type="PANTHER" id="PTHR30544:SF5">
    <property type="entry name" value="RADICAL SAM CORE DOMAIN-CONTAINING PROTEIN"/>
    <property type="match status" value="1"/>
</dbReference>
<dbReference type="GO" id="GO:0005737">
    <property type="term" value="C:cytoplasm"/>
    <property type="evidence" value="ECO:0007669"/>
    <property type="project" value="UniProtKB-SubCell"/>
</dbReference>
<feature type="binding site" evidence="13">
    <location>
        <position position="117"/>
    </location>
    <ligand>
        <name>[4Fe-4S] cluster</name>
        <dbReference type="ChEBI" id="CHEBI:49883"/>
        <note>4Fe-4S-S-AdoMet</note>
    </ligand>
</feature>
<sequence length="360" mass="40912">MKLDLKSLRFPEIESWVTEELKEPRYRAQQLIDWLFVKGVTSFQEMTNLPKTLRERLEEVASITRLTVRVKKCSRDARTVKFLYLAHDGAGIETVFMRHPWGRTVCVSTQVGCRMGCRFCASGAKGLKRNLSAGEIYEQVLRTQIELGERVTHVVLMGMGEPFDNQEATFCFLENITHPAGLNIGARKITVSTCGVVPGIRALAQLKRQFGLAVSLHAPRDELRSWLLPINRRYPLKELLAACREYVEATHRRITFAYTMIAGINDSQEEAKELAKLLKGLLCHVNLIPFNLVHERRFRPPSPAKIEAFRRLLEENGIPATVRRSLGEEIEAACGQLRYRYEKEESLANGAERNGMGSQK</sequence>
<dbReference type="Proteomes" id="UP000256329">
    <property type="component" value="Unassembled WGS sequence"/>
</dbReference>
<keyword evidence="11 13" id="KW-0411">Iron-sulfur</keyword>
<dbReference type="EC" id="2.1.1.192" evidence="13"/>
<dbReference type="EMBL" id="QSLN01000003">
    <property type="protein sequence ID" value="RDV83960.1"/>
    <property type="molecule type" value="Genomic_DNA"/>
</dbReference>
<keyword evidence="2 13" id="KW-0004">4Fe-4S</keyword>
<feature type="binding site" evidence="13">
    <location>
        <position position="120"/>
    </location>
    <ligand>
        <name>[4Fe-4S] cluster</name>
        <dbReference type="ChEBI" id="CHEBI:49883"/>
        <note>4Fe-4S-S-AdoMet</note>
    </ligand>
</feature>
<dbReference type="GO" id="GO:0030488">
    <property type="term" value="P:tRNA methylation"/>
    <property type="evidence" value="ECO:0007669"/>
    <property type="project" value="UniProtKB-UniRule"/>
</dbReference>
<keyword evidence="16" id="KW-1185">Reference proteome</keyword>
<comment type="catalytic activity">
    <reaction evidence="13">
        <text>adenosine(37) in tRNA + 2 reduced [2Fe-2S]-[ferredoxin] + 2 S-adenosyl-L-methionine = 2-methyladenosine(37) in tRNA + 5'-deoxyadenosine + L-methionine + 2 oxidized [2Fe-2S]-[ferredoxin] + S-adenosyl-L-homocysteine</text>
        <dbReference type="Rhea" id="RHEA:43332"/>
        <dbReference type="Rhea" id="RHEA-COMP:10000"/>
        <dbReference type="Rhea" id="RHEA-COMP:10001"/>
        <dbReference type="Rhea" id="RHEA-COMP:10162"/>
        <dbReference type="Rhea" id="RHEA-COMP:10485"/>
        <dbReference type="ChEBI" id="CHEBI:17319"/>
        <dbReference type="ChEBI" id="CHEBI:33737"/>
        <dbReference type="ChEBI" id="CHEBI:33738"/>
        <dbReference type="ChEBI" id="CHEBI:57844"/>
        <dbReference type="ChEBI" id="CHEBI:57856"/>
        <dbReference type="ChEBI" id="CHEBI:59789"/>
        <dbReference type="ChEBI" id="CHEBI:74411"/>
        <dbReference type="ChEBI" id="CHEBI:74497"/>
        <dbReference type="EC" id="2.1.1.192"/>
    </reaction>
</comment>
<dbReference type="CDD" id="cd01335">
    <property type="entry name" value="Radical_SAM"/>
    <property type="match status" value="1"/>
</dbReference>
<keyword evidence="8 13" id="KW-0819">tRNA processing</keyword>
<dbReference type="SMART" id="SM00729">
    <property type="entry name" value="Elp3"/>
    <property type="match status" value="1"/>
</dbReference>
<comment type="catalytic activity">
    <reaction evidence="13">
        <text>adenosine(2503) in 23S rRNA + 2 reduced [2Fe-2S]-[ferredoxin] + 2 S-adenosyl-L-methionine = 2-methyladenosine(2503) in 23S rRNA + 5'-deoxyadenosine + L-methionine + 2 oxidized [2Fe-2S]-[ferredoxin] + S-adenosyl-L-homocysteine</text>
        <dbReference type="Rhea" id="RHEA:42916"/>
        <dbReference type="Rhea" id="RHEA-COMP:10000"/>
        <dbReference type="Rhea" id="RHEA-COMP:10001"/>
        <dbReference type="Rhea" id="RHEA-COMP:10152"/>
        <dbReference type="Rhea" id="RHEA-COMP:10282"/>
        <dbReference type="ChEBI" id="CHEBI:17319"/>
        <dbReference type="ChEBI" id="CHEBI:33737"/>
        <dbReference type="ChEBI" id="CHEBI:33738"/>
        <dbReference type="ChEBI" id="CHEBI:57844"/>
        <dbReference type="ChEBI" id="CHEBI:57856"/>
        <dbReference type="ChEBI" id="CHEBI:59789"/>
        <dbReference type="ChEBI" id="CHEBI:74411"/>
        <dbReference type="ChEBI" id="CHEBI:74497"/>
        <dbReference type="EC" id="2.1.1.192"/>
    </reaction>
</comment>
<evidence type="ECO:0000259" key="14">
    <source>
        <dbReference type="PROSITE" id="PS51918"/>
    </source>
</evidence>
<dbReference type="Gene3D" id="1.10.150.530">
    <property type="match status" value="1"/>
</dbReference>
<evidence type="ECO:0000313" key="16">
    <source>
        <dbReference type="Proteomes" id="UP000256329"/>
    </source>
</evidence>
<dbReference type="PANTHER" id="PTHR30544">
    <property type="entry name" value="23S RRNA METHYLTRANSFERASE"/>
    <property type="match status" value="1"/>
</dbReference>
<dbReference type="InterPro" id="IPR058240">
    <property type="entry name" value="rSAM_sf"/>
</dbReference>
<evidence type="ECO:0000313" key="15">
    <source>
        <dbReference type="EMBL" id="RDV83960.1"/>
    </source>
</evidence>
<dbReference type="Gene3D" id="3.20.20.70">
    <property type="entry name" value="Aldolase class I"/>
    <property type="match status" value="1"/>
</dbReference>
<comment type="subcellular location">
    <subcellularLocation>
        <location evidence="1 13">Cytoplasm</location>
    </subcellularLocation>
</comment>
<dbReference type="FunFam" id="3.20.20.70:FF:000014">
    <property type="entry name" value="Probable dual-specificity RNA methyltransferase RlmN"/>
    <property type="match status" value="1"/>
</dbReference>
<evidence type="ECO:0000256" key="8">
    <source>
        <dbReference type="ARBA" id="ARBA00022694"/>
    </source>
</evidence>
<feature type="domain" description="Radical SAM core" evidence="14">
    <location>
        <begin position="99"/>
        <end position="329"/>
    </location>
</feature>
<keyword evidence="3 13" id="KW-0963">Cytoplasm</keyword>
<evidence type="ECO:0000256" key="6">
    <source>
        <dbReference type="ARBA" id="ARBA00022679"/>
    </source>
</evidence>
<dbReference type="InterPro" id="IPR027492">
    <property type="entry name" value="RNA_MTrfase_RlmN"/>
</dbReference>
<dbReference type="InterPro" id="IPR013785">
    <property type="entry name" value="Aldolase_TIM"/>
</dbReference>
<dbReference type="InterPro" id="IPR004383">
    <property type="entry name" value="rRNA_lsu_MTrfase_RlmN/Cfr"/>
</dbReference>
<dbReference type="GO" id="GO:0002935">
    <property type="term" value="F:tRNA (adenine(37)-C2)-methyltransferase activity"/>
    <property type="evidence" value="ECO:0007669"/>
    <property type="project" value="UniProtKB-UniRule"/>
</dbReference>
<evidence type="ECO:0000256" key="9">
    <source>
        <dbReference type="ARBA" id="ARBA00022723"/>
    </source>
</evidence>
<feature type="active site" description="S-methylcysteine intermediate" evidence="13">
    <location>
        <position position="334"/>
    </location>
</feature>
<comment type="miscellaneous">
    <text evidence="13">Reaction proceeds by a ping-pong mechanism involving intermediate methylation of a conserved cysteine residue.</text>
</comment>
<feature type="binding site" evidence="13">
    <location>
        <position position="291"/>
    </location>
    <ligand>
        <name>S-adenosyl-L-methionine</name>
        <dbReference type="ChEBI" id="CHEBI:59789"/>
    </ligand>
</feature>
<dbReference type="GO" id="GO:0000049">
    <property type="term" value="F:tRNA binding"/>
    <property type="evidence" value="ECO:0007669"/>
    <property type="project" value="UniProtKB-UniRule"/>
</dbReference>
<dbReference type="InterPro" id="IPR040072">
    <property type="entry name" value="Methyltransferase_A"/>
</dbReference>
<comment type="cofactor">
    <cofactor evidence="13">
        <name>[4Fe-4S] cluster</name>
        <dbReference type="ChEBI" id="CHEBI:49883"/>
    </cofactor>
    <text evidence="13">Binds 1 [4Fe-4S] cluster. The cluster is coordinated with 3 cysteines and an exchangeable S-adenosyl-L-methionine.</text>
</comment>
<keyword evidence="9 13" id="KW-0479">Metal-binding</keyword>
<keyword evidence="4 13" id="KW-0698">rRNA processing</keyword>
<dbReference type="Pfam" id="PF04055">
    <property type="entry name" value="Radical_SAM"/>
    <property type="match status" value="1"/>
</dbReference>
<feature type="binding site" evidence="13">
    <location>
        <begin position="160"/>
        <end position="161"/>
    </location>
    <ligand>
        <name>S-adenosyl-L-methionine</name>
        <dbReference type="ChEBI" id="CHEBI:59789"/>
    </ligand>
</feature>
<keyword evidence="6 13" id="KW-0808">Transferase</keyword>